<proteinExistence type="predicted"/>
<dbReference type="OrthoDB" id="67652at2"/>
<dbReference type="Pfam" id="PF13576">
    <property type="entry name" value="Pentapeptide_3"/>
    <property type="match status" value="1"/>
</dbReference>
<organism evidence="1 2">
    <name type="scientific">Bryocella elongata</name>
    <dbReference type="NCBI Taxonomy" id="863522"/>
    <lineage>
        <taxon>Bacteria</taxon>
        <taxon>Pseudomonadati</taxon>
        <taxon>Acidobacteriota</taxon>
        <taxon>Terriglobia</taxon>
        <taxon>Terriglobales</taxon>
        <taxon>Acidobacteriaceae</taxon>
        <taxon>Bryocella</taxon>
    </lineage>
</organism>
<evidence type="ECO:0000313" key="1">
    <source>
        <dbReference type="EMBL" id="SEF53524.1"/>
    </source>
</evidence>
<protein>
    <submittedName>
        <fullName evidence="1">Pentapeptide repeat-containing protein</fullName>
    </submittedName>
</protein>
<dbReference type="SUPFAM" id="SSF141571">
    <property type="entry name" value="Pentapeptide repeat-like"/>
    <property type="match status" value="1"/>
</dbReference>
<name>A0A1H5SST9_9BACT</name>
<sequence length="125" mass="14009">MMVAGEVTSGNVKDVEWDENYFKFCTFSGLDVSGHVVASDFNRCTFESVYWYWGLFTQTNFIDCSFVDCTFAGSSFSDVRFVACNLSNCKFIKDNLDGSCDFEDTVAYGCSITNCIGFNLPEVRS</sequence>
<keyword evidence="2" id="KW-1185">Reference proteome</keyword>
<dbReference type="Gene3D" id="2.160.20.80">
    <property type="entry name" value="E3 ubiquitin-protein ligase SopA"/>
    <property type="match status" value="1"/>
</dbReference>
<reference evidence="1 2" key="1">
    <citation type="submission" date="2016-10" db="EMBL/GenBank/DDBJ databases">
        <authorList>
            <person name="de Groot N.N."/>
        </authorList>
    </citation>
    <scope>NUCLEOTIDE SEQUENCE [LARGE SCALE GENOMIC DNA]</scope>
    <source>
        <strain evidence="1 2">DSM 22489</strain>
    </source>
</reference>
<dbReference type="EMBL" id="FNVA01000001">
    <property type="protein sequence ID" value="SEF53524.1"/>
    <property type="molecule type" value="Genomic_DNA"/>
</dbReference>
<gene>
    <name evidence="1" type="ORF">SAMN05421819_0339</name>
</gene>
<accession>A0A1H5SST9</accession>
<dbReference type="InterPro" id="IPR001646">
    <property type="entry name" value="5peptide_repeat"/>
</dbReference>
<dbReference type="AlphaFoldDB" id="A0A1H5SST9"/>
<dbReference type="Proteomes" id="UP000236728">
    <property type="component" value="Unassembled WGS sequence"/>
</dbReference>
<evidence type="ECO:0000313" key="2">
    <source>
        <dbReference type="Proteomes" id="UP000236728"/>
    </source>
</evidence>